<dbReference type="Proteomes" id="UP000319372">
    <property type="component" value="Segment"/>
</dbReference>
<dbReference type="Proteomes" id="UP000317320">
    <property type="component" value="Genome"/>
</dbReference>
<dbReference type="Proteomes" id="UP000316091">
    <property type="component" value="Segment"/>
</dbReference>
<organism evidence="1">
    <name type="scientific">Human mastadenovirus E</name>
    <dbReference type="NCBI Taxonomy" id="130308"/>
    <lineage>
        <taxon>Viruses</taxon>
        <taxon>Varidnaviria</taxon>
        <taxon>Bamfordvirae</taxon>
        <taxon>Preplasmiviricota</taxon>
        <taxon>Polisuviricotina</taxon>
        <taxon>Pharingeaviricetes</taxon>
        <taxon>Rowavirales</taxon>
        <taxon>Adenoviridae</taxon>
        <taxon>Mastadenovirus</taxon>
        <taxon>Mastadenovirus exoticum</taxon>
    </lineage>
</organism>
<dbReference type="InterPro" id="IPR008680">
    <property type="entry name" value="M_adenovirusE4"/>
</dbReference>
<evidence type="ECO:0000313" key="11">
    <source>
        <dbReference type="EMBL" id="AVQ69616.1"/>
    </source>
</evidence>
<dbReference type="EMBL" id="KY996450">
    <property type="protein sequence ID" value="AVQ69526.1"/>
    <property type="molecule type" value="Genomic_DNA"/>
</dbReference>
<dbReference type="Proteomes" id="UP000318345">
    <property type="component" value="Segment"/>
</dbReference>
<dbReference type="EMBL" id="MF002042">
    <property type="protein sequence ID" value="AVD49619.1"/>
    <property type="molecule type" value="Genomic_DNA"/>
</dbReference>
<name>A0A2L1F3D3_9ADEN</name>
<evidence type="ECO:0000313" key="3">
    <source>
        <dbReference type="EMBL" id="AVQ69212.1"/>
    </source>
</evidence>
<evidence type="ECO:0000313" key="7">
    <source>
        <dbReference type="EMBL" id="AVQ69436.1"/>
    </source>
</evidence>
<dbReference type="Proteomes" id="UP000315631">
    <property type="component" value="Segment"/>
</dbReference>
<protein>
    <submittedName>
        <fullName evidence="1">14.1 kDa protein</fullName>
    </submittedName>
</protein>
<reference evidence="1" key="1">
    <citation type="journal article" date="2018" name="Emerg. Infect. Dis.">
        <title>Adenovirus Type 4 Respiratory Infections among Civilian Adults, Northeastern United States, 2011-20151.</title>
        <authorList>
            <person name="Kajon A.E."/>
            <person name="Lamson D.M."/>
            <person name="Bair C.R."/>
            <person name="Lu X."/>
            <person name="Landry M.L."/>
            <person name="Menegus M."/>
            <person name="Erdman D.D."/>
            <person name="St George K."/>
        </authorList>
    </citation>
    <scope>NUCLEOTIDE SEQUENCE [LARGE SCALE GENOMIC DNA]</scope>
    <source>
        <strain evidence="3">E/USA/38662/2014/P4H4F4</strain>
        <strain evidence="9">HAdV-E/USA/12752/2012/P4H4F4</strain>
        <strain evidence="10">HAdV-E/USA/27440/2012/P4H4F4</strain>
        <strain evidence="5">HAdV-E/USA/33430/2014/P4H4F4</strain>
        <strain evidence="6">HAdV-E/USA/3477/2015/P4H4F4</strain>
        <strain evidence="7">HAdV-E/USA/4876/2014/P4H4F4</strain>
        <strain evidence="8">HAdV-E/USA/5497/2013/P4H4F4</strain>
        <strain evidence="2">HAdV-E/USA/9111/2014/P4H4F4</strain>
        <strain evidence="11">HAdVE/Japan/J1007/1981/P4H4F4</strain>
        <strain evidence="12">HAdVE/USA_Connecticut/TB071911/2011/P4H4F4</strain>
        <strain evidence="1">HAdVE/USA_New York/1418/2015/P4H4F4</strain>
        <strain evidence="4">HAdVE/USA_New York/38813/2014/P4H4F4</strain>
    </source>
</reference>
<dbReference type="EMBL" id="KY996444">
    <property type="protein sequence ID" value="AVQ69257.1"/>
    <property type="molecule type" value="Genomic_DNA"/>
</dbReference>
<evidence type="ECO:0000313" key="6">
    <source>
        <dbReference type="EMBL" id="AVQ69345.1"/>
    </source>
</evidence>
<evidence type="ECO:0000313" key="1">
    <source>
        <dbReference type="EMBL" id="AVD49619.1"/>
    </source>
</evidence>
<dbReference type="EMBL" id="KY996451">
    <property type="protein sequence ID" value="AVQ69571.1"/>
    <property type="molecule type" value="Genomic_DNA"/>
</dbReference>
<dbReference type="Proteomes" id="UP000320357">
    <property type="component" value="Segment"/>
</dbReference>
<evidence type="ECO:0000313" key="12">
    <source>
        <dbReference type="EMBL" id="AVQ69661.1"/>
    </source>
</evidence>
<dbReference type="EMBL" id="KY996453">
    <property type="protein sequence ID" value="AVQ69661.1"/>
    <property type="molecule type" value="Genomic_DNA"/>
</dbReference>
<sequence length="122" mass="14091">MVLPVLPSPAVIETQQNCIIWLGLAHSTVVDVIRAIRANGIFITQEAEEILHVLREWLFYNFNIERSKRRDRRRRAVCSARTRFCFVKYENVRKQLHHDTIQNTISVILPSSVPTAGHLTSL</sequence>
<evidence type="ECO:0000313" key="4">
    <source>
        <dbReference type="EMBL" id="AVQ69257.1"/>
    </source>
</evidence>
<dbReference type="EMBL" id="KY996448">
    <property type="protein sequence ID" value="AVQ69436.1"/>
    <property type="molecule type" value="Genomic_DNA"/>
</dbReference>
<dbReference type="EMBL" id="KY996443">
    <property type="protein sequence ID" value="AVQ69212.1"/>
    <property type="molecule type" value="Genomic_DNA"/>
</dbReference>
<dbReference type="EMBL" id="KY996452">
    <property type="protein sequence ID" value="AVQ69616.1"/>
    <property type="molecule type" value="Genomic_DNA"/>
</dbReference>
<dbReference type="EMBL" id="KY996449">
    <property type="protein sequence ID" value="AVQ69481.1"/>
    <property type="molecule type" value="Genomic_DNA"/>
</dbReference>
<evidence type="ECO:0000313" key="10">
    <source>
        <dbReference type="EMBL" id="AVQ69571.1"/>
    </source>
</evidence>
<dbReference type="Proteomes" id="UP000319420">
    <property type="component" value="Segment"/>
</dbReference>
<dbReference type="EMBL" id="KY996445">
    <property type="protein sequence ID" value="AVQ69301.1"/>
    <property type="molecule type" value="Genomic_DNA"/>
</dbReference>
<dbReference type="EMBL" id="KY996446">
    <property type="protein sequence ID" value="AVQ69345.1"/>
    <property type="molecule type" value="Genomic_DNA"/>
</dbReference>
<dbReference type="Proteomes" id="UP000320714">
    <property type="component" value="Segment"/>
</dbReference>
<proteinExistence type="predicted"/>
<dbReference type="Proteomes" id="UP000318945">
    <property type="component" value="Segment"/>
</dbReference>
<accession>A0A2L1F3D3</accession>
<dbReference type="EMBL" id="KY996442">
    <property type="protein sequence ID" value="AVQ69168.1"/>
    <property type="molecule type" value="Genomic_DNA"/>
</dbReference>
<dbReference type="Proteomes" id="UP000318718">
    <property type="component" value="Genome"/>
</dbReference>
<gene>
    <name evidence="1" type="primary">E4</name>
</gene>
<evidence type="ECO:0000313" key="8">
    <source>
        <dbReference type="EMBL" id="AVQ69481.1"/>
    </source>
</evidence>
<dbReference type="Proteomes" id="UP000319946">
    <property type="component" value="Segment"/>
</dbReference>
<dbReference type="Proteomes" id="UP000319048">
    <property type="component" value="Segment"/>
</dbReference>
<dbReference type="Pfam" id="PF05385">
    <property type="entry name" value="Adeno_E4"/>
    <property type="match status" value="1"/>
</dbReference>
<evidence type="ECO:0000313" key="2">
    <source>
        <dbReference type="EMBL" id="AVQ69168.1"/>
    </source>
</evidence>
<evidence type="ECO:0000313" key="9">
    <source>
        <dbReference type="EMBL" id="AVQ69526.1"/>
    </source>
</evidence>
<evidence type="ECO:0000313" key="5">
    <source>
        <dbReference type="EMBL" id="AVQ69301.1"/>
    </source>
</evidence>